<evidence type="ECO:0000256" key="5">
    <source>
        <dbReference type="ARBA" id="ARBA00023163"/>
    </source>
</evidence>
<name>A0A166G4R7_9AGAM</name>
<dbReference type="SUPFAM" id="SSF57716">
    <property type="entry name" value="Glucocorticoid receptor-like (DNA-binding domain)"/>
    <property type="match status" value="1"/>
</dbReference>
<keyword evidence="2 6" id="KW-0863">Zinc-finger</keyword>
<dbReference type="CDD" id="cd00202">
    <property type="entry name" value="ZnF_GATA"/>
    <property type="match status" value="1"/>
</dbReference>
<feature type="compositionally biased region" description="Low complexity" evidence="7">
    <location>
        <begin position="338"/>
        <end position="355"/>
    </location>
</feature>
<evidence type="ECO:0000256" key="4">
    <source>
        <dbReference type="ARBA" id="ARBA00023015"/>
    </source>
</evidence>
<feature type="compositionally biased region" description="Gly residues" evidence="7">
    <location>
        <begin position="767"/>
        <end position="777"/>
    </location>
</feature>
<feature type="compositionally biased region" description="Basic and acidic residues" evidence="7">
    <location>
        <begin position="578"/>
        <end position="594"/>
    </location>
</feature>
<feature type="region of interest" description="Disordered" evidence="7">
    <location>
        <begin position="708"/>
        <end position="732"/>
    </location>
</feature>
<dbReference type="Pfam" id="PF00320">
    <property type="entry name" value="GATA"/>
    <property type="match status" value="1"/>
</dbReference>
<dbReference type="GO" id="GO:0043565">
    <property type="term" value="F:sequence-specific DNA binding"/>
    <property type="evidence" value="ECO:0007669"/>
    <property type="project" value="InterPro"/>
</dbReference>
<feature type="region of interest" description="Disordered" evidence="7">
    <location>
        <begin position="745"/>
        <end position="828"/>
    </location>
</feature>
<keyword evidence="5" id="KW-0804">Transcription</keyword>
<dbReference type="GO" id="GO:0008270">
    <property type="term" value="F:zinc ion binding"/>
    <property type="evidence" value="ECO:0007669"/>
    <property type="project" value="UniProtKB-KW"/>
</dbReference>
<feature type="compositionally biased region" description="Polar residues" evidence="7">
    <location>
        <begin position="366"/>
        <end position="375"/>
    </location>
</feature>
<dbReference type="PANTHER" id="PTHR47172:SF24">
    <property type="entry name" value="GATA ZINC FINGER DOMAIN-CONTAINING PROTEIN 14-RELATED"/>
    <property type="match status" value="1"/>
</dbReference>
<dbReference type="Gene3D" id="3.30.450.20">
    <property type="entry name" value="PAS domain"/>
    <property type="match status" value="1"/>
</dbReference>
<keyword evidence="10" id="KW-1185">Reference proteome</keyword>
<feature type="compositionally biased region" description="Basic and acidic residues" evidence="7">
    <location>
        <begin position="614"/>
        <end position="625"/>
    </location>
</feature>
<evidence type="ECO:0000256" key="3">
    <source>
        <dbReference type="ARBA" id="ARBA00022833"/>
    </source>
</evidence>
<keyword evidence="4" id="KW-0805">Transcription regulation</keyword>
<dbReference type="Gene3D" id="3.30.50.10">
    <property type="entry name" value="Erythroid Transcription Factor GATA-1, subunit A"/>
    <property type="match status" value="1"/>
</dbReference>
<dbReference type="InterPro" id="IPR035965">
    <property type="entry name" value="PAS-like_dom_sf"/>
</dbReference>
<evidence type="ECO:0000259" key="8">
    <source>
        <dbReference type="PROSITE" id="PS50114"/>
    </source>
</evidence>
<feature type="compositionally biased region" description="Polar residues" evidence="7">
    <location>
        <begin position="634"/>
        <end position="648"/>
    </location>
</feature>
<dbReference type="Proteomes" id="UP000076798">
    <property type="component" value="Unassembled WGS sequence"/>
</dbReference>
<feature type="region of interest" description="Disordered" evidence="7">
    <location>
        <begin position="323"/>
        <end position="501"/>
    </location>
</feature>
<evidence type="ECO:0000256" key="7">
    <source>
        <dbReference type="SAM" id="MobiDB-lite"/>
    </source>
</evidence>
<feature type="compositionally biased region" description="Polar residues" evidence="7">
    <location>
        <begin position="599"/>
        <end position="609"/>
    </location>
</feature>
<protein>
    <recommendedName>
        <fullName evidence="8">GATA-type domain-containing protein</fullName>
    </recommendedName>
</protein>
<dbReference type="PROSITE" id="PS50114">
    <property type="entry name" value="GATA_ZN_FINGER_2"/>
    <property type="match status" value="1"/>
</dbReference>
<dbReference type="InterPro" id="IPR000679">
    <property type="entry name" value="Znf_GATA"/>
</dbReference>
<gene>
    <name evidence="9" type="ORF">SISSUDRAFT_1059646</name>
</gene>
<accession>A0A166G4R7</accession>
<dbReference type="EMBL" id="KV428023">
    <property type="protein sequence ID" value="KZT41306.1"/>
    <property type="molecule type" value="Genomic_DNA"/>
</dbReference>
<dbReference type="STRING" id="1314776.A0A166G4R7"/>
<dbReference type="SUPFAM" id="SSF55785">
    <property type="entry name" value="PYP-like sensor domain (PAS domain)"/>
    <property type="match status" value="1"/>
</dbReference>
<dbReference type="PANTHER" id="PTHR47172">
    <property type="entry name" value="OS01G0976800 PROTEIN"/>
    <property type="match status" value="1"/>
</dbReference>
<dbReference type="OrthoDB" id="2162994at2759"/>
<keyword evidence="1" id="KW-0479">Metal-binding</keyword>
<proteinExistence type="predicted"/>
<feature type="region of interest" description="Disordered" evidence="7">
    <location>
        <begin position="576"/>
        <end position="663"/>
    </location>
</feature>
<dbReference type="GO" id="GO:0006355">
    <property type="term" value="P:regulation of DNA-templated transcription"/>
    <property type="evidence" value="ECO:0007669"/>
    <property type="project" value="InterPro"/>
</dbReference>
<evidence type="ECO:0000313" key="10">
    <source>
        <dbReference type="Proteomes" id="UP000076798"/>
    </source>
</evidence>
<reference evidence="9 10" key="1">
    <citation type="journal article" date="2016" name="Mol. Biol. Evol.">
        <title>Comparative Genomics of Early-Diverging Mushroom-Forming Fungi Provides Insights into the Origins of Lignocellulose Decay Capabilities.</title>
        <authorList>
            <person name="Nagy L.G."/>
            <person name="Riley R."/>
            <person name="Tritt A."/>
            <person name="Adam C."/>
            <person name="Daum C."/>
            <person name="Floudas D."/>
            <person name="Sun H."/>
            <person name="Yadav J.S."/>
            <person name="Pangilinan J."/>
            <person name="Larsson K.H."/>
            <person name="Matsuura K."/>
            <person name="Barry K."/>
            <person name="Labutti K."/>
            <person name="Kuo R."/>
            <person name="Ohm R.A."/>
            <person name="Bhattacharya S.S."/>
            <person name="Shirouzu T."/>
            <person name="Yoshinaga Y."/>
            <person name="Martin F.M."/>
            <person name="Grigoriev I.V."/>
            <person name="Hibbett D.S."/>
        </authorList>
    </citation>
    <scope>NUCLEOTIDE SEQUENCE [LARGE SCALE GENOMIC DNA]</scope>
    <source>
        <strain evidence="9 10">HHB10207 ss-3</strain>
    </source>
</reference>
<dbReference type="PROSITE" id="PS00344">
    <property type="entry name" value="GATA_ZN_FINGER_1"/>
    <property type="match status" value="1"/>
</dbReference>
<feature type="domain" description="GATA-type" evidence="8">
    <location>
        <begin position="542"/>
        <end position="572"/>
    </location>
</feature>
<feature type="compositionally biased region" description="Polar residues" evidence="7">
    <location>
        <begin position="464"/>
        <end position="476"/>
    </location>
</feature>
<dbReference type="AlphaFoldDB" id="A0A166G4R7"/>
<evidence type="ECO:0000256" key="6">
    <source>
        <dbReference type="PROSITE-ProRule" id="PRU00094"/>
    </source>
</evidence>
<evidence type="ECO:0000256" key="2">
    <source>
        <dbReference type="ARBA" id="ARBA00022771"/>
    </source>
</evidence>
<evidence type="ECO:0000256" key="1">
    <source>
        <dbReference type="ARBA" id="ARBA00022723"/>
    </source>
</evidence>
<feature type="compositionally biased region" description="Low complexity" evidence="7">
    <location>
        <begin position="454"/>
        <end position="463"/>
    </location>
</feature>
<keyword evidence="3" id="KW-0862">Zinc</keyword>
<evidence type="ECO:0000313" key="9">
    <source>
        <dbReference type="EMBL" id="KZT41306.1"/>
    </source>
</evidence>
<dbReference type="SMART" id="SM00401">
    <property type="entry name" value="ZnF_GATA"/>
    <property type="match status" value="1"/>
</dbReference>
<sequence length="828" mass="88815">MSSTNSCLGLSFNSSRNALPDSPLLTKPFTPHFAASTSQLPNYAMAAQHPQIPKIGQTRCYWSILDPELNFIYCDPVLSSHLQDQANLIVGRNLLDFVHPDEKASAQKDLGGVLQSRTLHGSVTRVRYSRLSRVRQRLGFRGSPVLFPEVDKIAIDEHYMACEIVINWAADGIVLCFIHAATDINTPADNDERNKTGWTNWCGTPFLDPEHAALLINRLHTAPSSAPSNHPSPPSRIFQIISNTPDRRIIVSWPPSAPHQEFGRLAMDVHGSPSSSGSNSAKTGCQRRFKAHQEMETKEVESIFIPHGAVIFACHSVEDIDPQTHRRRYTPPSAVNPSTYYGNENNSNGNGNSYYDAPTYDYPPNQRYSQPNSMNGSSYTLSGGSGGTPPPPPQLGPNPHFSQIPHRPGPEWSAPSHHHQQVSPTTSSHPDAPFAWGNAPSPPNHEMGLHTAPSSQSLTSSNSPTYNWGGPQQTAPASPPMVNDVPPPARTRGGKPSSSIRGLTQEHHHHYTPDGTAAHIIRSTPSAMSGRTGGHPPLGVNKCASCGTTMSPEWRKGPSGKKDLCNACGLRYARSRAKKEGHQVQKRRKDEKDPALTMKPSSSLSTSAPRGQHIPHERLSKRGGTDDGALSSPDAYSSHLSNVDMRQTPSPPTPHHLSGTVFGHNQGMGDSYGRGDDGGYAHGSGSSGYYSPGTNLSMGGSAPLLHQPAPHSGLAHSHPQSLGMYSQHHHSHSHEMTLPRIKPEPMAPFGNVGRGPTPHGNGNSGNNEGGGLGGHSLGLGAPSSFERGNGMGLPPLPMMPNSTGMSRMPLGHGADSGHVQGKSTFVSP</sequence>
<organism evidence="9 10">
    <name type="scientific">Sistotremastrum suecicum HHB10207 ss-3</name>
    <dbReference type="NCBI Taxonomy" id="1314776"/>
    <lineage>
        <taxon>Eukaryota</taxon>
        <taxon>Fungi</taxon>
        <taxon>Dikarya</taxon>
        <taxon>Basidiomycota</taxon>
        <taxon>Agaricomycotina</taxon>
        <taxon>Agaricomycetes</taxon>
        <taxon>Sistotremastrales</taxon>
        <taxon>Sistotremastraceae</taxon>
        <taxon>Sistotremastrum</taxon>
    </lineage>
</organism>
<dbReference type="InterPro" id="IPR013088">
    <property type="entry name" value="Znf_NHR/GATA"/>
</dbReference>